<keyword evidence="3" id="KW-0319">Glycerol metabolism</keyword>
<gene>
    <name evidence="6" type="ORF">LR48_Vigan01g076400</name>
</gene>
<dbReference type="PANTHER" id="PTHR43620:SF7">
    <property type="entry name" value="GLYCEROPHOSPHODIESTER PHOSPHODIESTERASE GDPD5-RELATED"/>
    <property type="match status" value="1"/>
</dbReference>
<evidence type="ECO:0000256" key="4">
    <source>
        <dbReference type="ARBA" id="ARBA00022801"/>
    </source>
</evidence>
<evidence type="ECO:0000256" key="2">
    <source>
        <dbReference type="ARBA" id="ARBA00012247"/>
    </source>
</evidence>
<dbReference type="Gramene" id="KOM31209">
    <property type="protein sequence ID" value="KOM31209"/>
    <property type="gene ID" value="LR48_Vigan01g076400"/>
</dbReference>
<organism evidence="6 7">
    <name type="scientific">Phaseolus angularis</name>
    <name type="common">Azuki bean</name>
    <name type="synonym">Vigna angularis</name>
    <dbReference type="NCBI Taxonomy" id="3914"/>
    <lineage>
        <taxon>Eukaryota</taxon>
        <taxon>Viridiplantae</taxon>
        <taxon>Streptophyta</taxon>
        <taxon>Embryophyta</taxon>
        <taxon>Tracheophyta</taxon>
        <taxon>Spermatophyta</taxon>
        <taxon>Magnoliopsida</taxon>
        <taxon>eudicotyledons</taxon>
        <taxon>Gunneridae</taxon>
        <taxon>Pentapetalae</taxon>
        <taxon>rosids</taxon>
        <taxon>fabids</taxon>
        <taxon>Fabales</taxon>
        <taxon>Fabaceae</taxon>
        <taxon>Papilionoideae</taxon>
        <taxon>50 kb inversion clade</taxon>
        <taxon>NPAAA clade</taxon>
        <taxon>indigoferoid/millettioid clade</taxon>
        <taxon>Phaseoleae</taxon>
        <taxon>Vigna</taxon>
    </lineage>
</organism>
<proteinExistence type="inferred from homology"/>
<protein>
    <recommendedName>
        <fullName evidence="2">glycerophosphodiester phosphodiesterase</fullName>
        <ecNumber evidence="2">3.1.4.46</ecNumber>
    </recommendedName>
</protein>
<dbReference type="AlphaFoldDB" id="A0A0L9TM17"/>
<keyword evidence="4" id="KW-0378">Hydrolase</keyword>
<dbReference type="Proteomes" id="UP000053144">
    <property type="component" value="Chromosome 1"/>
</dbReference>
<evidence type="ECO:0000256" key="3">
    <source>
        <dbReference type="ARBA" id="ARBA00022798"/>
    </source>
</evidence>
<dbReference type="STRING" id="3914.A0A0L9TM17"/>
<evidence type="ECO:0000256" key="1">
    <source>
        <dbReference type="ARBA" id="ARBA00007277"/>
    </source>
</evidence>
<reference evidence="7" key="1">
    <citation type="journal article" date="2015" name="Proc. Natl. Acad. Sci. U.S.A.">
        <title>Genome sequencing of adzuki bean (Vigna angularis) provides insight into high starch and low fat accumulation and domestication.</title>
        <authorList>
            <person name="Yang K."/>
            <person name="Tian Z."/>
            <person name="Chen C."/>
            <person name="Luo L."/>
            <person name="Zhao B."/>
            <person name="Wang Z."/>
            <person name="Yu L."/>
            <person name="Li Y."/>
            <person name="Sun Y."/>
            <person name="Li W."/>
            <person name="Chen Y."/>
            <person name="Li Y."/>
            <person name="Zhang Y."/>
            <person name="Ai D."/>
            <person name="Zhao J."/>
            <person name="Shang C."/>
            <person name="Ma Y."/>
            <person name="Wu B."/>
            <person name="Wang M."/>
            <person name="Gao L."/>
            <person name="Sun D."/>
            <person name="Zhang P."/>
            <person name="Guo F."/>
            <person name="Wang W."/>
            <person name="Li Y."/>
            <person name="Wang J."/>
            <person name="Varshney R.K."/>
            <person name="Wang J."/>
            <person name="Ling H.Q."/>
            <person name="Wan P."/>
        </authorList>
    </citation>
    <scope>NUCLEOTIDE SEQUENCE</scope>
    <source>
        <strain evidence="7">cv. Jingnong 6</strain>
    </source>
</reference>
<evidence type="ECO:0000313" key="6">
    <source>
        <dbReference type="EMBL" id="KOM31209.1"/>
    </source>
</evidence>
<dbReference type="GO" id="GO:0006071">
    <property type="term" value="P:glycerol metabolic process"/>
    <property type="evidence" value="ECO:0007669"/>
    <property type="project" value="UniProtKB-KW"/>
</dbReference>
<accession>A0A0L9TM17</accession>
<dbReference type="EC" id="3.1.4.46" evidence="2"/>
<evidence type="ECO:0000256" key="5">
    <source>
        <dbReference type="ARBA" id="ARBA00047512"/>
    </source>
</evidence>
<sequence length="266" mass="29760">MKLHQWASFFSFAARHTISTCVERSRVGSNVKVAKYELVYKIDEIVGGADDSAISDIKRFVDSVVVKKASVYLVSELFLIASTKIVSKFKSSNLSVYVETFNNRGDKTPLYMELVAVGGLLQGMDKSLLPPAMTPAPLLTEDEVTKPLCLHFLKFPHQALFLDQEHHHCEMHRLRTMESDLRRGRQWSRMGTEVATVDGDEDARKETEGGKEAEVQRDALDECLIILDVERLISRTPQPLPPLQQVCSPSCLLKCDATKAHSISAI</sequence>
<dbReference type="EMBL" id="CM003371">
    <property type="protein sequence ID" value="KOM31209.1"/>
    <property type="molecule type" value="Genomic_DNA"/>
</dbReference>
<name>A0A0L9TM17_PHAAN</name>
<evidence type="ECO:0000313" key="7">
    <source>
        <dbReference type="Proteomes" id="UP000053144"/>
    </source>
</evidence>
<comment type="similarity">
    <text evidence="1">Belongs to the glycerophosphoryl diester phosphodiesterase family.</text>
</comment>
<dbReference type="PANTHER" id="PTHR43620">
    <property type="entry name" value="GLYCEROPHOSPHORYL DIESTER PHOSPHODIESTERASE"/>
    <property type="match status" value="1"/>
</dbReference>
<dbReference type="GO" id="GO:0008889">
    <property type="term" value="F:glycerophosphodiester phosphodiesterase activity"/>
    <property type="evidence" value="ECO:0007669"/>
    <property type="project" value="UniProtKB-EC"/>
</dbReference>
<comment type="catalytic activity">
    <reaction evidence="5">
        <text>a sn-glycero-3-phosphodiester + H2O = an alcohol + sn-glycerol 3-phosphate + H(+)</text>
        <dbReference type="Rhea" id="RHEA:12969"/>
        <dbReference type="ChEBI" id="CHEBI:15377"/>
        <dbReference type="ChEBI" id="CHEBI:15378"/>
        <dbReference type="ChEBI" id="CHEBI:30879"/>
        <dbReference type="ChEBI" id="CHEBI:57597"/>
        <dbReference type="ChEBI" id="CHEBI:83408"/>
        <dbReference type="EC" id="3.1.4.46"/>
    </reaction>
</comment>